<evidence type="ECO:0000256" key="1">
    <source>
        <dbReference type="SAM" id="Phobius"/>
    </source>
</evidence>
<evidence type="ECO:0000313" key="2">
    <source>
        <dbReference type="EMBL" id="WEK45450.1"/>
    </source>
</evidence>
<keyword evidence="1" id="KW-0812">Transmembrane</keyword>
<name>A0AAJ5X0N7_9SPHN</name>
<evidence type="ECO:0000313" key="3">
    <source>
        <dbReference type="Proteomes" id="UP001218362"/>
    </source>
</evidence>
<feature type="transmembrane region" description="Helical" evidence="1">
    <location>
        <begin position="37"/>
        <end position="56"/>
    </location>
</feature>
<dbReference type="EMBL" id="CP119316">
    <property type="protein sequence ID" value="WEK45450.1"/>
    <property type="molecule type" value="Genomic_DNA"/>
</dbReference>
<proteinExistence type="predicted"/>
<reference evidence="2" key="1">
    <citation type="submission" date="2023-03" db="EMBL/GenBank/DDBJ databases">
        <title>Andean soil-derived lignocellulolytic bacterial consortium as a source of novel taxa and putative plastic-active enzymes.</title>
        <authorList>
            <person name="Diaz-Garcia L."/>
            <person name="Chuvochina M."/>
            <person name="Feuerriegel G."/>
            <person name="Bunk B."/>
            <person name="Sproer C."/>
            <person name="Streit W.R."/>
            <person name="Rodriguez L.M."/>
            <person name="Overmann J."/>
            <person name="Jimenez D.J."/>
        </authorList>
    </citation>
    <scope>NUCLEOTIDE SEQUENCE</scope>
    <source>
        <strain evidence="2">MAG 26</strain>
    </source>
</reference>
<keyword evidence="1" id="KW-1133">Transmembrane helix</keyword>
<dbReference type="Proteomes" id="UP001218362">
    <property type="component" value="Chromosome"/>
</dbReference>
<accession>A0AAJ5X0N7</accession>
<gene>
    <name evidence="2" type="ORF">P0Y56_10430</name>
</gene>
<dbReference type="KEGG" id="acob:P0Y56_10430"/>
<sequence length="81" mass="9246">MKTIYTDRYGLLPWTWGVLGISSLVRAYFDDLPKGENFSLGLSLAIGIAFLFSSIWELRRRSIARQEGRDPAIIRIKNAQD</sequence>
<keyword evidence="1" id="KW-0472">Membrane</keyword>
<protein>
    <submittedName>
        <fullName evidence="2">Uncharacterized protein</fullName>
    </submittedName>
</protein>
<organism evidence="2 3">
    <name type="scientific">Candidatus Andeanibacterium colombiense</name>
    <dbReference type="NCBI Taxonomy" id="3121345"/>
    <lineage>
        <taxon>Bacteria</taxon>
        <taxon>Pseudomonadati</taxon>
        <taxon>Pseudomonadota</taxon>
        <taxon>Alphaproteobacteria</taxon>
        <taxon>Sphingomonadales</taxon>
        <taxon>Sphingomonadaceae</taxon>
        <taxon>Candidatus Andeanibacterium</taxon>
    </lineage>
</organism>
<dbReference type="AlphaFoldDB" id="A0AAJ5X0N7"/>